<sequence length="265" mass="30220">MAKLIVCGCSFSAPAKSLPGTAYGEVLAKKLGWDVEILARQGCSNGGIRIQIDEVLRQRPTFAIIAPTFHDRMEIPASAAPYVPPPEENKGWNSDLQKHLQHSHLNGYDKAAGIDNVNYGSNPYRMICETIFSLVENYDHPYRSAKIDKNTQTAMKQYVNFLYDSNWKRQQDEWIIRDGIMQLYYSGIPFLLVANNLWNSNTVREAIPSVVDDKYMTLAYEKTPAYATNTWPFTTKEDPGYHGDPKSQEYLADTYYNIIKNTWNL</sequence>
<dbReference type="EMBL" id="LR796233">
    <property type="protein sequence ID" value="CAB4129135.1"/>
    <property type="molecule type" value="Genomic_DNA"/>
</dbReference>
<reference evidence="1" key="1">
    <citation type="submission" date="2020-04" db="EMBL/GenBank/DDBJ databases">
        <authorList>
            <person name="Chiriac C."/>
            <person name="Salcher M."/>
            <person name="Ghai R."/>
            <person name="Kavagutti S V."/>
        </authorList>
    </citation>
    <scope>NUCLEOTIDE SEQUENCE</scope>
</reference>
<gene>
    <name evidence="1" type="ORF">UFOVP112_233</name>
</gene>
<organism evidence="1">
    <name type="scientific">uncultured Caudovirales phage</name>
    <dbReference type="NCBI Taxonomy" id="2100421"/>
    <lineage>
        <taxon>Viruses</taxon>
        <taxon>Duplodnaviria</taxon>
        <taxon>Heunggongvirae</taxon>
        <taxon>Uroviricota</taxon>
        <taxon>Caudoviricetes</taxon>
        <taxon>Peduoviridae</taxon>
        <taxon>Maltschvirus</taxon>
        <taxon>Maltschvirus maltsch</taxon>
    </lineage>
</organism>
<accession>A0A6J5L5H0</accession>
<proteinExistence type="predicted"/>
<protein>
    <submittedName>
        <fullName evidence="1">Uncharacterized protein</fullName>
    </submittedName>
</protein>
<name>A0A6J5L5H0_9CAUD</name>
<evidence type="ECO:0000313" key="1">
    <source>
        <dbReference type="EMBL" id="CAB4129135.1"/>
    </source>
</evidence>